<feature type="chain" id="PRO_5040431237" description="DUF3613 domain-containing protein" evidence="2">
    <location>
        <begin position="18"/>
        <end position="94"/>
    </location>
</feature>
<dbReference type="KEGG" id="axe:P40_00995"/>
<sequence length="94" mass="10078">MKLILASLVLVPALAGADGVSPEGKHYPSGMSSDLQGELSRTYTRSMLNEQARSGGAESSEIAAPVYVDSQRRLAESFRHPIPDSFGEQTRGEN</sequence>
<feature type="region of interest" description="Disordered" evidence="1">
    <location>
        <begin position="18"/>
        <end position="39"/>
    </location>
</feature>
<evidence type="ECO:0000256" key="1">
    <source>
        <dbReference type="SAM" id="MobiDB-lite"/>
    </source>
</evidence>
<reference evidence="3" key="1">
    <citation type="submission" date="2022-01" db="EMBL/GenBank/DDBJ databases">
        <authorList>
            <person name="Karlyshev A.V."/>
            <person name="Jaspars M."/>
        </authorList>
    </citation>
    <scope>NUCLEOTIDE SEQUENCE</scope>
    <source>
        <strain evidence="3">AGSA3-2</strain>
    </source>
</reference>
<dbReference type="AlphaFoldDB" id="A0A9Q3W7V0"/>
<evidence type="ECO:0000256" key="2">
    <source>
        <dbReference type="SAM" id="SignalP"/>
    </source>
</evidence>
<protein>
    <recommendedName>
        <fullName evidence="5">DUF3613 domain-containing protein</fullName>
    </recommendedName>
</protein>
<evidence type="ECO:0000313" key="4">
    <source>
        <dbReference type="Proteomes" id="UP001107961"/>
    </source>
</evidence>
<dbReference type="Proteomes" id="UP001107961">
    <property type="component" value="Unassembled WGS sequence"/>
</dbReference>
<evidence type="ECO:0000313" key="3">
    <source>
        <dbReference type="EMBL" id="MCE7510639.1"/>
    </source>
</evidence>
<keyword evidence="2" id="KW-0732">Signal</keyword>
<dbReference type="EMBL" id="JAJVKT010000027">
    <property type="protein sequence ID" value="MCE7510639.1"/>
    <property type="molecule type" value="Genomic_DNA"/>
</dbReference>
<feature type="signal peptide" evidence="2">
    <location>
        <begin position="1"/>
        <end position="17"/>
    </location>
</feature>
<gene>
    <name evidence="3" type="ORF">LZG35_18530</name>
</gene>
<comment type="caution">
    <text evidence="3">The sequence shown here is derived from an EMBL/GenBank/DDBJ whole genome shotgun (WGS) entry which is preliminary data.</text>
</comment>
<proteinExistence type="predicted"/>
<keyword evidence="4" id="KW-1185">Reference proteome</keyword>
<feature type="compositionally biased region" description="Polar residues" evidence="1">
    <location>
        <begin position="30"/>
        <end position="39"/>
    </location>
</feature>
<dbReference type="RefSeq" id="WP_116027447.1">
    <property type="nucleotide sequence ID" value="NZ_CP012331.1"/>
</dbReference>
<evidence type="ECO:0008006" key="5">
    <source>
        <dbReference type="Google" id="ProtNLM"/>
    </source>
</evidence>
<name>A0A9Q3W7V0_9GAMM</name>
<organism evidence="3 4">
    <name type="scientific">Alloalcanivorax xenomutans</name>
    <dbReference type="NCBI Taxonomy" id="1094342"/>
    <lineage>
        <taxon>Bacteria</taxon>
        <taxon>Pseudomonadati</taxon>
        <taxon>Pseudomonadota</taxon>
        <taxon>Gammaproteobacteria</taxon>
        <taxon>Oceanospirillales</taxon>
        <taxon>Alcanivoracaceae</taxon>
        <taxon>Alloalcanivorax</taxon>
    </lineage>
</organism>
<accession>A0A9Q3W7V0</accession>